<dbReference type="Proteomes" id="UP000298030">
    <property type="component" value="Unassembled WGS sequence"/>
</dbReference>
<reference evidence="3 4" key="1">
    <citation type="journal article" date="2019" name="Nat. Ecol. Evol.">
        <title>Megaphylogeny resolves global patterns of mushroom evolution.</title>
        <authorList>
            <person name="Varga T."/>
            <person name="Krizsan K."/>
            <person name="Foldi C."/>
            <person name="Dima B."/>
            <person name="Sanchez-Garcia M."/>
            <person name="Sanchez-Ramirez S."/>
            <person name="Szollosi G.J."/>
            <person name="Szarkandi J.G."/>
            <person name="Papp V."/>
            <person name="Albert L."/>
            <person name="Andreopoulos W."/>
            <person name="Angelini C."/>
            <person name="Antonin V."/>
            <person name="Barry K.W."/>
            <person name="Bougher N.L."/>
            <person name="Buchanan P."/>
            <person name="Buyck B."/>
            <person name="Bense V."/>
            <person name="Catcheside P."/>
            <person name="Chovatia M."/>
            <person name="Cooper J."/>
            <person name="Damon W."/>
            <person name="Desjardin D."/>
            <person name="Finy P."/>
            <person name="Geml J."/>
            <person name="Haridas S."/>
            <person name="Hughes K."/>
            <person name="Justo A."/>
            <person name="Karasinski D."/>
            <person name="Kautmanova I."/>
            <person name="Kiss B."/>
            <person name="Kocsube S."/>
            <person name="Kotiranta H."/>
            <person name="LaButti K.M."/>
            <person name="Lechner B.E."/>
            <person name="Liimatainen K."/>
            <person name="Lipzen A."/>
            <person name="Lukacs Z."/>
            <person name="Mihaltcheva S."/>
            <person name="Morgado L.N."/>
            <person name="Niskanen T."/>
            <person name="Noordeloos M.E."/>
            <person name="Ohm R.A."/>
            <person name="Ortiz-Santana B."/>
            <person name="Ovrebo C."/>
            <person name="Racz N."/>
            <person name="Riley R."/>
            <person name="Savchenko A."/>
            <person name="Shiryaev A."/>
            <person name="Soop K."/>
            <person name="Spirin V."/>
            <person name="Szebenyi C."/>
            <person name="Tomsovsky M."/>
            <person name="Tulloss R.E."/>
            <person name="Uehling J."/>
            <person name="Grigoriev I.V."/>
            <person name="Vagvolgyi C."/>
            <person name="Papp T."/>
            <person name="Martin F.M."/>
            <person name="Miettinen O."/>
            <person name="Hibbett D.S."/>
            <person name="Nagy L.G."/>
        </authorList>
    </citation>
    <scope>NUCLEOTIDE SEQUENCE [LARGE SCALE GENOMIC DNA]</scope>
    <source>
        <strain evidence="3 4">FP101781</strain>
    </source>
</reference>
<protein>
    <submittedName>
        <fullName evidence="3">Uncharacterized protein</fullName>
    </submittedName>
</protein>
<comment type="caution">
    <text evidence="3">The sequence shown here is derived from an EMBL/GenBank/DDBJ whole genome shotgun (WGS) entry which is preliminary data.</text>
</comment>
<dbReference type="PROSITE" id="PS51257">
    <property type="entry name" value="PROKAR_LIPOPROTEIN"/>
    <property type="match status" value="1"/>
</dbReference>
<dbReference type="EMBL" id="QPFP01000020">
    <property type="protein sequence ID" value="TEB31184.1"/>
    <property type="molecule type" value="Genomic_DNA"/>
</dbReference>
<sequence>MPRQTPRPEGPSSAVHYSSSSSCSASPSPLSSPPLSPLQAPTQYKPPPPPLPSAQTDIDSTPTDRESPHEATARRLPSRPWTEKDEAHRLSLHHLTYSDARFNPPPPSLWKRLALVGLCVVLVWAAFSARLGMWKGKKALGRRVWAEKAAALRLAKENAVPIAQTTLGGQKTRPTAVPTFAQAAVPVRDEV</sequence>
<evidence type="ECO:0000256" key="2">
    <source>
        <dbReference type="SAM" id="Phobius"/>
    </source>
</evidence>
<feature type="compositionally biased region" description="Basic and acidic residues" evidence="1">
    <location>
        <begin position="62"/>
        <end position="73"/>
    </location>
</feature>
<keyword evidence="2" id="KW-1133">Transmembrane helix</keyword>
<proteinExistence type="predicted"/>
<feature type="region of interest" description="Disordered" evidence="1">
    <location>
        <begin position="1"/>
        <end position="85"/>
    </location>
</feature>
<organism evidence="3 4">
    <name type="scientific">Coprinellus micaceus</name>
    <name type="common">Glistening ink-cap mushroom</name>
    <name type="synonym">Coprinus micaceus</name>
    <dbReference type="NCBI Taxonomy" id="71717"/>
    <lineage>
        <taxon>Eukaryota</taxon>
        <taxon>Fungi</taxon>
        <taxon>Dikarya</taxon>
        <taxon>Basidiomycota</taxon>
        <taxon>Agaricomycotina</taxon>
        <taxon>Agaricomycetes</taxon>
        <taxon>Agaricomycetidae</taxon>
        <taxon>Agaricales</taxon>
        <taxon>Agaricineae</taxon>
        <taxon>Psathyrellaceae</taxon>
        <taxon>Coprinellus</taxon>
    </lineage>
</organism>
<evidence type="ECO:0000313" key="3">
    <source>
        <dbReference type="EMBL" id="TEB31184.1"/>
    </source>
</evidence>
<feature type="transmembrane region" description="Helical" evidence="2">
    <location>
        <begin position="113"/>
        <end position="133"/>
    </location>
</feature>
<keyword evidence="2" id="KW-0472">Membrane</keyword>
<evidence type="ECO:0000256" key="1">
    <source>
        <dbReference type="SAM" id="MobiDB-lite"/>
    </source>
</evidence>
<keyword evidence="2" id="KW-0812">Transmembrane</keyword>
<gene>
    <name evidence="3" type="ORF">FA13DRAFT_1791879</name>
</gene>
<evidence type="ECO:0000313" key="4">
    <source>
        <dbReference type="Proteomes" id="UP000298030"/>
    </source>
</evidence>
<name>A0A4Y7TB66_COPMI</name>
<feature type="compositionally biased region" description="Low complexity" evidence="1">
    <location>
        <begin position="11"/>
        <end position="29"/>
    </location>
</feature>
<keyword evidence="4" id="KW-1185">Reference proteome</keyword>
<dbReference type="OrthoDB" id="2538110at2759"/>
<accession>A0A4Y7TB66</accession>
<dbReference type="AlphaFoldDB" id="A0A4Y7TB66"/>